<sequence length="164" mass="18905">MAKAGGGAGGFGGRNDMISSKFNEVQRDYIRKEMLKRENSLIKISENFNINPKKMSENTYTSKPSQVDPYKLQHLLRTTNAEDDTSDPEMKEKIARANMMPQERDKYPRTSNDVVGWFYKKGAEQRKKDLKWFQNLNRCDEVKYAESYIMMAGKSPYANSGPKK</sequence>
<evidence type="ECO:0000313" key="6">
    <source>
        <dbReference type="EMBL" id="ADI21420.1"/>
    </source>
</evidence>
<dbReference type="GO" id="GO:0005856">
    <property type="term" value="C:cytoskeleton"/>
    <property type="evidence" value="ECO:0007669"/>
    <property type="project" value="UniProtKB-SubCell"/>
</dbReference>
<evidence type="ECO:0000256" key="5">
    <source>
        <dbReference type="ARBA" id="ARBA00023273"/>
    </source>
</evidence>
<evidence type="ECO:0000256" key="3">
    <source>
        <dbReference type="ARBA" id="ARBA00022490"/>
    </source>
</evidence>
<dbReference type="InterPro" id="IPR029214">
    <property type="entry name" value="CFAP144"/>
</dbReference>
<protein>
    <submittedName>
        <fullName evidence="6">Uncharacterized protein</fullName>
    </submittedName>
</protein>
<dbReference type="PANTHER" id="PTHR33865:SF3">
    <property type="entry name" value="PROTEIN FAM183B"/>
    <property type="match status" value="1"/>
</dbReference>
<proteinExistence type="predicted"/>
<reference evidence="6" key="1">
    <citation type="submission" date="2010-01" db="EMBL/GenBank/DDBJ databases">
        <title>Genome fragments of uncultured bacteria from the North Pacific subtropical Gyre.</title>
        <authorList>
            <person name="Pham V.D."/>
            <person name="Delong E.F."/>
        </authorList>
    </citation>
    <scope>NUCLEOTIDE SEQUENCE</scope>
</reference>
<name>E7C1U6_9GAMM</name>
<keyword evidence="3" id="KW-0963">Cytoplasm</keyword>
<organism evidence="6">
    <name type="scientific">uncultured gamma proteobacterium HF0010_26J14</name>
    <dbReference type="NCBI Taxonomy" id="723564"/>
    <lineage>
        <taxon>Bacteria</taxon>
        <taxon>Pseudomonadati</taxon>
        <taxon>Pseudomonadota</taxon>
        <taxon>Gammaproteobacteria</taxon>
        <taxon>environmental samples</taxon>
    </lineage>
</organism>
<dbReference type="AlphaFoldDB" id="E7C1U6"/>
<comment type="subcellular location">
    <subcellularLocation>
        <location evidence="1">Cell projection</location>
        <location evidence="1">Cilium</location>
    </subcellularLocation>
    <subcellularLocation>
        <location evidence="2">Cytoplasm</location>
        <location evidence="2">Cytoskeleton</location>
    </subcellularLocation>
</comment>
<dbReference type="EMBL" id="GU567954">
    <property type="protein sequence ID" value="ADI21420.1"/>
    <property type="molecule type" value="Genomic_DNA"/>
</dbReference>
<evidence type="ECO:0000256" key="4">
    <source>
        <dbReference type="ARBA" id="ARBA00023212"/>
    </source>
</evidence>
<evidence type="ECO:0000256" key="2">
    <source>
        <dbReference type="ARBA" id="ARBA00004245"/>
    </source>
</evidence>
<dbReference type="PANTHER" id="PTHR33865">
    <property type="entry name" value="PROTEIN FAM183B"/>
    <property type="match status" value="1"/>
</dbReference>
<evidence type="ECO:0000256" key="1">
    <source>
        <dbReference type="ARBA" id="ARBA00004138"/>
    </source>
</evidence>
<keyword evidence="5" id="KW-0966">Cell projection</keyword>
<accession>E7C1U6</accession>
<dbReference type="Pfam" id="PF14886">
    <property type="entry name" value="FAM183"/>
    <property type="match status" value="1"/>
</dbReference>
<keyword evidence="4" id="KW-0206">Cytoskeleton</keyword>